<keyword evidence="4" id="KW-1185">Reference proteome</keyword>
<protein>
    <submittedName>
        <fullName evidence="2">Uncharacterized protein</fullName>
    </submittedName>
</protein>
<dbReference type="AlphaFoldDB" id="A0A7W7HMG8"/>
<reference evidence="2 3" key="1">
    <citation type="submission" date="2020-08" db="EMBL/GenBank/DDBJ databases">
        <title>Sequencing the genomes of 1000 actinobacteria strains.</title>
        <authorList>
            <person name="Klenk H.-P."/>
        </authorList>
    </citation>
    <scope>NUCLEOTIDE SEQUENCE [LARGE SCALE GENOMIC DNA]</scope>
    <source>
        <strain evidence="2 3">DSM 43150</strain>
    </source>
</reference>
<evidence type="ECO:0000313" key="4">
    <source>
        <dbReference type="Proteomes" id="UP000631312"/>
    </source>
</evidence>
<dbReference type="EMBL" id="JACHNC010000001">
    <property type="protein sequence ID" value="MBB4753194.1"/>
    <property type="molecule type" value="Genomic_DNA"/>
</dbReference>
<evidence type="ECO:0000313" key="1">
    <source>
        <dbReference type="EMBL" id="GIE42945.1"/>
    </source>
</evidence>
<evidence type="ECO:0000313" key="3">
    <source>
        <dbReference type="Proteomes" id="UP000590511"/>
    </source>
</evidence>
<dbReference type="RefSeq" id="WP_188124921.1">
    <property type="nucleotide sequence ID" value="NZ_BOMP01000099.1"/>
</dbReference>
<evidence type="ECO:0000313" key="2">
    <source>
        <dbReference type="EMBL" id="MBB4753194.1"/>
    </source>
</evidence>
<dbReference type="EMBL" id="BOMP01000099">
    <property type="protein sequence ID" value="GIE42945.1"/>
    <property type="molecule type" value="Genomic_DNA"/>
</dbReference>
<dbReference type="Proteomes" id="UP000590511">
    <property type="component" value="Unassembled WGS sequence"/>
</dbReference>
<comment type="caution">
    <text evidence="2">The sequence shown here is derived from an EMBL/GenBank/DDBJ whole genome shotgun (WGS) entry which is preliminary data.</text>
</comment>
<gene>
    <name evidence="1" type="ORF">Alo02nite_58430</name>
    <name evidence="2" type="ORF">BJ964_007355</name>
</gene>
<organism evidence="2 3">
    <name type="scientific">Actinoplanes lobatus</name>
    <dbReference type="NCBI Taxonomy" id="113568"/>
    <lineage>
        <taxon>Bacteria</taxon>
        <taxon>Bacillati</taxon>
        <taxon>Actinomycetota</taxon>
        <taxon>Actinomycetes</taxon>
        <taxon>Micromonosporales</taxon>
        <taxon>Micromonosporaceae</taxon>
        <taxon>Actinoplanes</taxon>
    </lineage>
</organism>
<name>A0A7W7HMG8_9ACTN</name>
<sequence length="214" mass="22936">MRTDLSKESVAMNSAPSRWCRTAGFAAVAAAALIALTACNPFGGDVVAYDLPAASARYSFQAQTAGTKTVWEYTSDQPAKSDVPQSSPCIGDLTQQKSGACRPEPLIFLRYDLDLGLDNTAKAGGVHHITVTGYYQDRISTPPTVNKLRAEASFDGGKTWRPVRTKAGKQNTFAVDIDNPRRDKAPEGVGLRISATDSAGNTVEQTIPKAYQLH</sequence>
<accession>A0A7W7HMG8</accession>
<dbReference type="Proteomes" id="UP000631312">
    <property type="component" value="Unassembled WGS sequence"/>
</dbReference>
<reference evidence="1 4" key="2">
    <citation type="submission" date="2021-01" db="EMBL/GenBank/DDBJ databases">
        <title>Whole genome shotgun sequence of Actinoplanes lobatus NBRC 12513.</title>
        <authorList>
            <person name="Komaki H."/>
            <person name="Tamura T."/>
        </authorList>
    </citation>
    <scope>NUCLEOTIDE SEQUENCE [LARGE SCALE GENOMIC DNA]</scope>
    <source>
        <strain evidence="1 4">NBRC 12513</strain>
    </source>
</reference>
<proteinExistence type="predicted"/>